<dbReference type="Proteomes" id="UP000053260">
    <property type="component" value="Unassembled WGS sequence"/>
</dbReference>
<feature type="transmembrane region" description="Helical" evidence="1">
    <location>
        <begin position="12"/>
        <end position="38"/>
    </location>
</feature>
<evidence type="ECO:0000256" key="1">
    <source>
        <dbReference type="SAM" id="Phobius"/>
    </source>
</evidence>
<accession>A0A124IFP0</accession>
<evidence type="ECO:0000313" key="3">
    <source>
        <dbReference type="Proteomes" id="UP000053260"/>
    </source>
</evidence>
<evidence type="ECO:0000313" key="2">
    <source>
        <dbReference type="EMBL" id="KUO22052.1"/>
    </source>
</evidence>
<dbReference type="EMBL" id="LMXB01000019">
    <property type="protein sequence ID" value="KUO22052.1"/>
    <property type="molecule type" value="Genomic_DNA"/>
</dbReference>
<dbReference type="STRING" id="909626.AQJ91_05540"/>
<keyword evidence="1" id="KW-0812">Transmembrane</keyword>
<protein>
    <submittedName>
        <fullName evidence="2">Uncharacterized protein</fullName>
    </submittedName>
</protein>
<keyword evidence="1" id="KW-1133">Transmembrane helix</keyword>
<keyword evidence="1" id="KW-0472">Membrane</keyword>
<organism evidence="2 3">
    <name type="scientific">Streptomyces dysideae</name>
    <dbReference type="NCBI Taxonomy" id="909626"/>
    <lineage>
        <taxon>Bacteria</taxon>
        <taxon>Bacillati</taxon>
        <taxon>Actinomycetota</taxon>
        <taxon>Actinomycetes</taxon>
        <taxon>Kitasatosporales</taxon>
        <taxon>Streptomycetaceae</taxon>
        <taxon>Streptomyces</taxon>
    </lineage>
</organism>
<dbReference type="AlphaFoldDB" id="A0A124IFP0"/>
<feature type="transmembrane region" description="Helical" evidence="1">
    <location>
        <begin position="50"/>
        <end position="74"/>
    </location>
</feature>
<comment type="caution">
    <text evidence="2">The sequence shown here is derived from an EMBL/GenBank/DDBJ whole genome shotgun (WGS) entry which is preliminary data.</text>
</comment>
<name>A0A124IFP0_9ACTN</name>
<gene>
    <name evidence="2" type="ORF">AQJ91_05540</name>
</gene>
<sequence length="86" mass="9060">MPRTVLGRALLLETALPLAPAVLVAGTGGMAIGIWYAALTREHVTPGIPWVALLVPVAVYGCCLLAATTALPLLRRSVRPGELRYV</sequence>
<reference evidence="2 3" key="1">
    <citation type="submission" date="2015-10" db="EMBL/GenBank/DDBJ databases">
        <title>Draft genome sequence of Streptomyces sp. RV15, isolated from a marine sponge.</title>
        <authorList>
            <person name="Ruckert C."/>
            <person name="Abdelmohsen U.R."/>
            <person name="Winkler A."/>
            <person name="Hentschel U."/>
            <person name="Kalinowski J."/>
            <person name="Kampfer P."/>
            <person name="Glaeser S."/>
        </authorList>
    </citation>
    <scope>NUCLEOTIDE SEQUENCE [LARGE SCALE GENOMIC DNA]</scope>
    <source>
        <strain evidence="2 3">RV15</strain>
    </source>
</reference>
<proteinExistence type="predicted"/>
<keyword evidence="3" id="KW-1185">Reference proteome</keyword>